<keyword evidence="3" id="KW-1185">Reference proteome</keyword>
<evidence type="ECO:0000313" key="2">
    <source>
        <dbReference type="EMBL" id="ABW01453.1"/>
    </source>
</evidence>
<name>A8MCE7_CALMQ</name>
<dbReference type="eggNOG" id="arCOG01292">
    <property type="taxonomic scope" value="Archaea"/>
</dbReference>
<dbReference type="EMBL" id="CP000852">
    <property type="protein sequence ID" value="ABW01453.1"/>
    <property type="molecule type" value="Genomic_DNA"/>
</dbReference>
<dbReference type="AlphaFoldDB" id="A8MCE7"/>
<dbReference type="NCBIfam" id="NF009409">
    <property type="entry name" value="PRK12770.1"/>
    <property type="match status" value="1"/>
</dbReference>
<dbReference type="OrthoDB" id="27922at2157"/>
<dbReference type="Gene3D" id="3.50.50.60">
    <property type="entry name" value="FAD/NAD(P)-binding domain"/>
    <property type="match status" value="3"/>
</dbReference>
<dbReference type="GO" id="GO:0016491">
    <property type="term" value="F:oxidoreductase activity"/>
    <property type="evidence" value="ECO:0007669"/>
    <property type="project" value="InterPro"/>
</dbReference>
<dbReference type="RefSeq" id="WP_012185673.1">
    <property type="nucleotide sequence ID" value="NC_009954.1"/>
</dbReference>
<dbReference type="KEGG" id="cma:Cmaq_0612"/>
<dbReference type="HOGENOM" id="CLU_000422_3_3_2"/>
<dbReference type="GeneID" id="5710194"/>
<dbReference type="PRINTS" id="PR00368">
    <property type="entry name" value="FADPNR"/>
</dbReference>
<evidence type="ECO:0000259" key="1">
    <source>
        <dbReference type="Pfam" id="PF07992"/>
    </source>
</evidence>
<evidence type="ECO:0000313" key="3">
    <source>
        <dbReference type="Proteomes" id="UP000001137"/>
    </source>
</evidence>
<protein>
    <submittedName>
        <fullName evidence="2">FAD-dependent pyridine nucleotide-disulphide oxidoreductase</fullName>
    </submittedName>
</protein>
<dbReference type="STRING" id="397948.Cmaq_0612"/>
<gene>
    <name evidence="2" type="ordered locus">Cmaq_0612</name>
</gene>
<dbReference type="InterPro" id="IPR036188">
    <property type="entry name" value="FAD/NAD-bd_sf"/>
</dbReference>
<proteinExistence type="predicted"/>
<dbReference type="PANTHER" id="PTHR42783:SF3">
    <property type="entry name" value="GLUTAMATE SYNTHASE [NADPH] SMALL CHAIN-RELATED"/>
    <property type="match status" value="1"/>
</dbReference>
<dbReference type="PRINTS" id="PR00469">
    <property type="entry name" value="PNDRDTASEII"/>
</dbReference>
<dbReference type="Pfam" id="PF07992">
    <property type="entry name" value="Pyr_redox_2"/>
    <property type="match status" value="1"/>
</dbReference>
<dbReference type="InterPro" id="IPR023753">
    <property type="entry name" value="FAD/NAD-binding_dom"/>
</dbReference>
<feature type="domain" description="FAD/NAD(P)-binding" evidence="1">
    <location>
        <begin position="19"/>
        <end position="335"/>
    </location>
</feature>
<accession>A8MCE7</accession>
<dbReference type="PANTHER" id="PTHR42783">
    <property type="entry name" value="GLUTAMATE SYNTHASE [NADPH] SMALL CHAIN"/>
    <property type="match status" value="1"/>
</dbReference>
<dbReference type="Proteomes" id="UP000001137">
    <property type="component" value="Chromosome"/>
</dbReference>
<sequence>MKFALKCSPGQKISKRQGKVAIIGAGPAGLGAAGYLICKGYDVDVYDRMPEPGGMTLFAIPNWRLPWNNIRAGVRELRELGVNFFSNVKVICDEEYSIEGDQFVKSKIHLEELIDKYDALVIATGTWESRRLKIPGENLKGSYLALDYLFRIYASQHGYLPKSEVFKTGLKSMVVGAGLTAVDAAIESQLEGAKEVYLSYRRTINEAPAGKAEINRLIQRGVKLLELTLPVEVNGKEYVEAVKMIKMRLGKPDASGRPAPEPIPGSEFILNVDTLISAVGEIPTPPMRKECCGVKLRQNGTIDTDAQGRTTRLGVFAAGDVTNGPTLIGKALSHGMRIAQSVEAFLEAGGKKGSSWRS</sequence>
<dbReference type="SUPFAM" id="SSF51971">
    <property type="entry name" value="Nucleotide-binding domain"/>
    <property type="match status" value="1"/>
</dbReference>
<reference evidence="2 3" key="1">
    <citation type="submission" date="2007-10" db="EMBL/GenBank/DDBJ databases">
        <title>Complete sequence of Caldivirga maquilingensis IC-167.</title>
        <authorList>
            <consortium name="US DOE Joint Genome Institute"/>
            <person name="Copeland A."/>
            <person name="Lucas S."/>
            <person name="Lapidus A."/>
            <person name="Barry K."/>
            <person name="Glavina del Rio T."/>
            <person name="Dalin E."/>
            <person name="Tice H."/>
            <person name="Pitluck S."/>
            <person name="Saunders E."/>
            <person name="Brettin T."/>
            <person name="Bruce D."/>
            <person name="Detter J.C."/>
            <person name="Han C."/>
            <person name="Schmutz J."/>
            <person name="Larimer F."/>
            <person name="Land M."/>
            <person name="Hauser L."/>
            <person name="Kyrpides N."/>
            <person name="Ivanova N."/>
            <person name="Biddle J.F."/>
            <person name="Zhang Z."/>
            <person name="Fitz-Gibbon S.T."/>
            <person name="Lowe T.M."/>
            <person name="Saltikov C."/>
            <person name="House C.H."/>
            <person name="Richardson P."/>
        </authorList>
    </citation>
    <scope>NUCLEOTIDE SEQUENCE [LARGE SCALE GENOMIC DNA]</scope>
    <source>
        <strain evidence="3">ATCC 700844 / DSM 13496 / JCM 10307 / IC-167</strain>
    </source>
</reference>
<organism evidence="2 3">
    <name type="scientific">Caldivirga maquilingensis (strain ATCC 700844 / DSM 13496 / JCM 10307 / IC-167)</name>
    <dbReference type="NCBI Taxonomy" id="397948"/>
    <lineage>
        <taxon>Archaea</taxon>
        <taxon>Thermoproteota</taxon>
        <taxon>Thermoprotei</taxon>
        <taxon>Thermoproteales</taxon>
        <taxon>Thermoproteaceae</taxon>
        <taxon>Caldivirga</taxon>
    </lineage>
</organism>